<dbReference type="CDD" id="cd00570">
    <property type="entry name" value="GST_N_family"/>
    <property type="match status" value="1"/>
</dbReference>
<dbReference type="InterPro" id="IPR004045">
    <property type="entry name" value="Glutathione_S-Trfase_N"/>
</dbReference>
<accession>A0ABQ5UD43</accession>
<name>A0ABQ5UD43_9HYPH</name>
<dbReference type="PANTHER" id="PTHR42673:SF21">
    <property type="entry name" value="GLUTATHIONE S-TRANSFERASE YFCF"/>
    <property type="match status" value="1"/>
</dbReference>
<dbReference type="RefSeq" id="WP_284389110.1">
    <property type="nucleotide sequence ID" value="NZ_BSNG01000001.1"/>
</dbReference>
<reference evidence="2" key="2">
    <citation type="submission" date="2023-01" db="EMBL/GenBank/DDBJ databases">
        <title>Draft genome sequence of Devosia yakushimensis strain NBRC 103855.</title>
        <authorList>
            <person name="Sun Q."/>
            <person name="Mori K."/>
        </authorList>
    </citation>
    <scope>NUCLEOTIDE SEQUENCE</scope>
    <source>
        <strain evidence="2">NBRC 103855</strain>
    </source>
</reference>
<dbReference type="Gene3D" id="3.40.30.10">
    <property type="entry name" value="Glutaredoxin"/>
    <property type="match status" value="1"/>
</dbReference>
<sequence length="205" mass="22262">MILFGGRLSPFVRRVTVSLALQGRPFERRIVNVLQPDFGGITEANPLGRVPVLRLDDGMDLIETSAIIDYLDQTAQPGTRLFPETGESRIVALQTAGYANGVSEKGVALVYEAIRRPAALQWPDWRDRLSQQITAGLDHLETLAATAEWPANDHPKGAIIAMVCAYDFIATAHPALTRQTRPVLAALSAKANALPAFANSYPVMS</sequence>
<dbReference type="PANTHER" id="PTHR42673">
    <property type="entry name" value="MALEYLACETOACETATE ISOMERASE"/>
    <property type="match status" value="1"/>
</dbReference>
<evidence type="ECO:0000313" key="3">
    <source>
        <dbReference type="Proteomes" id="UP001161406"/>
    </source>
</evidence>
<feature type="domain" description="GST N-terminal" evidence="1">
    <location>
        <begin position="1"/>
        <end position="79"/>
    </location>
</feature>
<proteinExistence type="predicted"/>
<dbReference type="InterPro" id="IPR036249">
    <property type="entry name" value="Thioredoxin-like_sf"/>
</dbReference>
<dbReference type="Proteomes" id="UP001161406">
    <property type="component" value="Unassembled WGS sequence"/>
</dbReference>
<organism evidence="2 3">
    <name type="scientific">Devosia yakushimensis</name>
    <dbReference type="NCBI Taxonomy" id="470028"/>
    <lineage>
        <taxon>Bacteria</taxon>
        <taxon>Pseudomonadati</taxon>
        <taxon>Pseudomonadota</taxon>
        <taxon>Alphaproteobacteria</taxon>
        <taxon>Hyphomicrobiales</taxon>
        <taxon>Devosiaceae</taxon>
        <taxon>Devosia</taxon>
    </lineage>
</organism>
<dbReference type="PROSITE" id="PS50404">
    <property type="entry name" value="GST_NTER"/>
    <property type="match status" value="1"/>
</dbReference>
<evidence type="ECO:0000259" key="1">
    <source>
        <dbReference type="PROSITE" id="PS50404"/>
    </source>
</evidence>
<dbReference type="EMBL" id="BSNG01000001">
    <property type="protein sequence ID" value="GLQ09381.1"/>
    <property type="molecule type" value="Genomic_DNA"/>
</dbReference>
<keyword evidence="3" id="KW-1185">Reference proteome</keyword>
<dbReference type="Gene3D" id="1.20.1050.10">
    <property type="match status" value="1"/>
</dbReference>
<gene>
    <name evidence="2" type="ORF">GCM10007913_13130</name>
</gene>
<dbReference type="InterPro" id="IPR036282">
    <property type="entry name" value="Glutathione-S-Trfase_C_sf"/>
</dbReference>
<dbReference type="Pfam" id="PF13417">
    <property type="entry name" value="GST_N_3"/>
    <property type="match status" value="1"/>
</dbReference>
<protein>
    <submittedName>
        <fullName evidence="2">Glutathione S-transferase</fullName>
    </submittedName>
</protein>
<dbReference type="SUPFAM" id="SSF47616">
    <property type="entry name" value="GST C-terminal domain-like"/>
    <property type="match status" value="1"/>
</dbReference>
<comment type="caution">
    <text evidence="2">The sequence shown here is derived from an EMBL/GenBank/DDBJ whole genome shotgun (WGS) entry which is preliminary data.</text>
</comment>
<evidence type="ECO:0000313" key="2">
    <source>
        <dbReference type="EMBL" id="GLQ09381.1"/>
    </source>
</evidence>
<reference evidence="2" key="1">
    <citation type="journal article" date="2014" name="Int. J. Syst. Evol. Microbiol.">
        <title>Complete genome of a new Firmicutes species belonging to the dominant human colonic microbiota ('Ruminococcus bicirculans') reveals two chromosomes and a selective capacity to utilize plant glucans.</title>
        <authorList>
            <consortium name="NISC Comparative Sequencing Program"/>
            <person name="Wegmann U."/>
            <person name="Louis P."/>
            <person name="Goesmann A."/>
            <person name="Henrissat B."/>
            <person name="Duncan S.H."/>
            <person name="Flint H.J."/>
        </authorList>
    </citation>
    <scope>NUCLEOTIDE SEQUENCE</scope>
    <source>
        <strain evidence="2">NBRC 103855</strain>
    </source>
</reference>
<dbReference type="SUPFAM" id="SSF52833">
    <property type="entry name" value="Thioredoxin-like"/>
    <property type="match status" value="1"/>
</dbReference>